<dbReference type="InterPro" id="IPR000542">
    <property type="entry name" value="Carn_acyl_trans"/>
</dbReference>
<dbReference type="FunCoup" id="F2UR71">
    <property type="interactions" value="892"/>
</dbReference>
<dbReference type="Proteomes" id="UP000007799">
    <property type="component" value="Unassembled WGS sequence"/>
</dbReference>
<dbReference type="Gene3D" id="3.30.559.70">
    <property type="entry name" value="Choline/Carnitine o-acyltransferase, domain 2"/>
    <property type="match status" value="1"/>
</dbReference>
<name>F2UR71_SALR5</name>
<dbReference type="GO" id="GO:0005739">
    <property type="term" value="C:mitochondrion"/>
    <property type="evidence" value="ECO:0007669"/>
    <property type="project" value="TreeGrafter"/>
</dbReference>
<accession>F2UR71</accession>
<evidence type="ECO:0000256" key="1">
    <source>
        <dbReference type="ARBA" id="ARBA00023315"/>
    </source>
</evidence>
<evidence type="ECO:0000259" key="4">
    <source>
        <dbReference type="Pfam" id="PF00755"/>
    </source>
</evidence>
<dbReference type="STRING" id="946362.F2UR71"/>
<dbReference type="RefSeq" id="XP_004988451.1">
    <property type="nucleotide sequence ID" value="XM_004988394.1"/>
</dbReference>
<dbReference type="GO" id="GO:0004095">
    <property type="term" value="F:carnitine O-palmitoyltransferase activity"/>
    <property type="evidence" value="ECO:0007669"/>
    <property type="project" value="TreeGrafter"/>
</dbReference>
<reference evidence="5" key="1">
    <citation type="submission" date="2009-08" db="EMBL/GenBank/DDBJ databases">
        <title>Annotation of Salpingoeca rosetta.</title>
        <authorList>
            <consortium name="The Broad Institute Genome Sequencing Platform"/>
            <person name="Russ C."/>
            <person name="Cuomo C."/>
            <person name="Burger G."/>
            <person name="Gray M.W."/>
            <person name="Holland P.W.H."/>
            <person name="King N."/>
            <person name="Lang F.B.F."/>
            <person name="Roger A.J."/>
            <person name="Ruiz-Trillo I."/>
            <person name="Young S.K."/>
            <person name="Zeng Q."/>
            <person name="Gargeya S."/>
            <person name="Alvarado L."/>
            <person name="Berlin A."/>
            <person name="Chapman S.B."/>
            <person name="Chen Z."/>
            <person name="Freedman E."/>
            <person name="Gellesch M."/>
            <person name="Goldberg J."/>
            <person name="Griggs A."/>
            <person name="Gujja S."/>
            <person name="Heilman E."/>
            <person name="Heiman D."/>
            <person name="Howarth C."/>
            <person name="Mehta T."/>
            <person name="Neiman D."/>
            <person name="Pearson M."/>
            <person name="Roberts A."/>
            <person name="Saif S."/>
            <person name="Shea T."/>
            <person name="Shenoy N."/>
            <person name="Sisk P."/>
            <person name="Stolte C."/>
            <person name="Sykes S."/>
            <person name="White J."/>
            <person name="Yandava C."/>
            <person name="Haas B."/>
            <person name="Nusbaum C."/>
            <person name="Birren B."/>
        </authorList>
    </citation>
    <scope>NUCLEOTIDE SEQUENCE [LARGE SCALE GENOMIC DNA]</scope>
    <source>
        <strain evidence="5">ATCC 50818</strain>
    </source>
</reference>
<dbReference type="KEGG" id="sre:PTSG_10400"/>
<dbReference type="InterPro" id="IPR039551">
    <property type="entry name" value="Cho/carn_acyl_trans"/>
</dbReference>
<dbReference type="PANTHER" id="PTHR22589">
    <property type="entry name" value="CARNITINE O-ACYLTRANSFERASE"/>
    <property type="match status" value="1"/>
</dbReference>
<evidence type="ECO:0000256" key="3">
    <source>
        <dbReference type="RuleBase" id="RU003801"/>
    </source>
</evidence>
<dbReference type="InterPro" id="IPR042572">
    <property type="entry name" value="Carn_acyl_trans_N"/>
</dbReference>
<dbReference type="Pfam" id="PF00755">
    <property type="entry name" value="Carn_acyltransf"/>
    <property type="match status" value="1"/>
</dbReference>
<dbReference type="OrthoDB" id="240216at2759"/>
<evidence type="ECO:0000256" key="2">
    <source>
        <dbReference type="PIRSR" id="PIRSR600542-1"/>
    </source>
</evidence>
<keyword evidence="3" id="KW-0808">Transferase</keyword>
<dbReference type="AlphaFoldDB" id="F2UR71"/>
<feature type="active site" description="Proton acceptor" evidence="2">
    <location>
        <position position="376"/>
    </location>
</feature>
<dbReference type="EMBL" id="GL832990">
    <property type="protein sequence ID" value="EGD80126.1"/>
    <property type="molecule type" value="Genomic_DNA"/>
</dbReference>
<evidence type="ECO:0000313" key="5">
    <source>
        <dbReference type="EMBL" id="EGD80126.1"/>
    </source>
</evidence>
<dbReference type="PANTHER" id="PTHR22589:SF16">
    <property type="entry name" value="CARNITINE O-PALMITOYLTRANSFERASE 2, MITOCHONDRIAL"/>
    <property type="match status" value="1"/>
</dbReference>
<organism evidence="6">
    <name type="scientific">Salpingoeca rosetta (strain ATCC 50818 / BSB-021)</name>
    <dbReference type="NCBI Taxonomy" id="946362"/>
    <lineage>
        <taxon>Eukaryota</taxon>
        <taxon>Choanoflagellata</taxon>
        <taxon>Craspedida</taxon>
        <taxon>Salpingoecidae</taxon>
        <taxon>Salpingoeca</taxon>
    </lineage>
</organism>
<dbReference type="InterPro" id="IPR042231">
    <property type="entry name" value="Cho/carn_acyl_trans_2"/>
</dbReference>
<proteinExistence type="inferred from homology"/>
<keyword evidence="6" id="KW-1185">Reference proteome</keyword>
<dbReference type="GeneID" id="16068981"/>
<evidence type="ECO:0000313" key="6">
    <source>
        <dbReference type="Proteomes" id="UP000007799"/>
    </source>
</evidence>
<dbReference type="InParanoid" id="F2UR71"/>
<feature type="domain" description="Choline/carnitine acyltransferase" evidence="4">
    <location>
        <begin position="41"/>
        <end position="447"/>
    </location>
</feature>
<dbReference type="GO" id="GO:0006635">
    <property type="term" value="P:fatty acid beta-oxidation"/>
    <property type="evidence" value="ECO:0007669"/>
    <property type="project" value="TreeGrafter"/>
</dbReference>
<sequence length="456" mass="51201">MRVVLQAAVLKTARRALTSDGYLHKTVIPTFKFQDSLPKLKIPKLEDSLQKYVASATPLVSPDELQQTKAVVDDFANTEGKILQDHIVAEDKKHYSSYISAPWFDMYLRFRDPLPINMNPQLTMKDDPDPAKHKQAPRAASLISASVAFYRTLRDRQLSPDVYHTKPHRSETPFFQQLVKMAPNAAAWYIGFGFGAFALDMSQYANLFSSTRVPQPTKDQLVVFDERQSRHIIIQYGHDFFKLNVLHQDGTAVPEAEIRAALEDITSKPASTAAPPLGAATTMNRDKWATLRNKVMGASPRNLQHMSDIDSALFAVCLEDSAPGCAPMTPLGGATGDEYVELSEAMLYGNGRNRWFDKSFQLIVTENGKSAVNFEHSWGDGVAVLRYFQEVYKESIATPTPDPRPKEQAVKLDFDFTDELSAELKTAAEEFDAFKNTIDMKVLQTQVRSASHMRWM</sequence>
<comment type="similarity">
    <text evidence="3">Belongs to the carnitine/choline acetyltransferase family.</text>
</comment>
<dbReference type="OMA" id="WMENDII"/>
<dbReference type="PROSITE" id="PS00440">
    <property type="entry name" value="ACYLTRANSF_C_2"/>
    <property type="match status" value="1"/>
</dbReference>
<dbReference type="SUPFAM" id="SSF52777">
    <property type="entry name" value="CoA-dependent acyltransferases"/>
    <property type="match status" value="1"/>
</dbReference>
<keyword evidence="1 3" id="KW-0012">Acyltransferase</keyword>
<dbReference type="Gene3D" id="1.10.275.20">
    <property type="entry name" value="Choline/Carnitine o-acyltransferase"/>
    <property type="match status" value="1"/>
</dbReference>
<dbReference type="eggNOG" id="KOG3719">
    <property type="taxonomic scope" value="Eukaryota"/>
</dbReference>
<gene>
    <name evidence="5" type="ORF">PTSG_10400</name>
</gene>
<protein>
    <recommendedName>
        <fullName evidence="4">Choline/carnitine acyltransferase domain-containing protein</fullName>
    </recommendedName>
</protein>